<keyword evidence="2" id="KW-1185">Reference proteome</keyword>
<dbReference type="Proteomes" id="UP000541969">
    <property type="component" value="Unassembled WGS sequence"/>
</dbReference>
<dbReference type="AlphaFoldDB" id="A0A853C9P6"/>
<accession>A0A853C9P6</accession>
<protein>
    <submittedName>
        <fullName evidence="1">Uncharacterized protein</fullName>
    </submittedName>
</protein>
<dbReference type="RefSeq" id="WP_179714668.1">
    <property type="nucleotide sequence ID" value="NZ_JACBZT010000001.1"/>
</dbReference>
<organism evidence="1 2">
    <name type="scientific">Petropleomorpha daqingensis</name>
    <dbReference type="NCBI Taxonomy" id="2026353"/>
    <lineage>
        <taxon>Bacteria</taxon>
        <taxon>Bacillati</taxon>
        <taxon>Actinomycetota</taxon>
        <taxon>Actinomycetes</taxon>
        <taxon>Geodermatophilales</taxon>
        <taxon>Geodermatophilaceae</taxon>
        <taxon>Petropleomorpha</taxon>
    </lineage>
</organism>
<sequence>MLLAGCADKTVPTDHDWPEATYIVTCDGVVPTGFQVSLHKGAGTEKSKTPDYASFDVKLEATATGDLDGDGKPDTVVLLQCHPQPSNGLVEEVQVFNAHDQLIAGLPSPRTLREQTILPPVYDPAGLRVENGDIVAGMKAYGPDDSHASGPSIPITVRWHWNGHSFVRVD</sequence>
<reference evidence="1 2" key="1">
    <citation type="submission" date="2020-07" db="EMBL/GenBank/DDBJ databases">
        <title>Sequencing the genomes of 1000 actinobacteria strains.</title>
        <authorList>
            <person name="Klenk H.-P."/>
        </authorList>
    </citation>
    <scope>NUCLEOTIDE SEQUENCE [LARGE SCALE GENOMIC DNA]</scope>
    <source>
        <strain evidence="1 2">DSM 104001</strain>
    </source>
</reference>
<comment type="caution">
    <text evidence="1">The sequence shown here is derived from an EMBL/GenBank/DDBJ whole genome shotgun (WGS) entry which is preliminary data.</text>
</comment>
<evidence type="ECO:0000313" key="1">
    <source>
        <dbReference type="EMBL" id="NYJ03881.1"/>
    </source>
</evidence>
<evidence type="ECO:0000313" key="2">
    <source>
        <dbReference type="Proteomes" id="UP000541969"/>
    </source>
</evidence>
<proteinExistence type="predicted"/>
<dbReference type="EMBL" id="JACBZT010000001">
    <property type="protein sequence ID" value="NYJ03881.1"/>
    <property type="molecule type" value="Genomic_DNA"/>
</dbReference>
<name>A0A853C9P6_9ACTN</name>
<gene>
    <name evidence="1" type="ORF">GGQ55_000159</name>
</gene>